<reference evidence="4" key="1">
    <citation type="submission" date="2023-06" db="EMBL/GenBank/DDBJ databases">
        <title>Phylogenetic Diversity of Rhizobium strains.</title>
        <authorList>
            <person name="Moura F.T."/>
            <person name="Helene L.C.F."/>
            <person name="Hungria M."/>
        </authorList>
    </citation>
    <scope>NUCLEOTIDE SEQUENCE</scope>
    <source>
        <strain evidence="4">CCGE526</strain>
    </source>
</reference>
<evidence type="ECO:0000256" key="1">
    <source>
        <dbReference type="ARBA" id="ARBA00023015"/>
    </source>
</evidence>
<dbReference type="Proteomes" id="UP001172645">
    <property type="component" value="Unassembled WGS sequence"/>
</dbReference>
<evidence type="ECO:0000313" key="5">
    <source>
        <dbReference type="Proteomes" id="UP001172645"/>
    </source>
</evidence>
<evidence type="ECO:0000259" key="3">
    <source>
        <dbReference type="PROSITE" id="PS01124"/>
    </source>
</evidence>
<keyword evidence="5" id="KW-1185">Reference proteome</keyword>
<dbReference type="InterPro" id="IPR018060">
    <property type="entry name" value="HTH_AraC"/>
</dbReference>
<gene>
    <name evidence="4" type="ORF">PY649_24495</name>
</gene>
<dbReference type="InterPro" id="IPR009057">
    <property type="entry name" value="Homeodomain-like_sf"/>
</dbReference>
<name>A0ABT7K0E6_9HYPH</name>
<comment type="caution">
    <text evidence="4">The sequence shown here is derived from an EMBL/GenBank/DDBJ whole genome shotgun (WGS) entry which is preliminary data.</text>
</comment>
<dbReference type="EMBL" id="JARFYM010000025">
    <property type="protein sequence ID" value="MDL2402070.1"/>
    <property type="molecule type" value="Genomic_DNA"/>
</dbReference>
<accession>A0ABT7K0E6</accession>
<dbReference type="Pfam" id="PF12833">
    <property type="entry name" value="HTH_18"/>
    <property type="match status" value="1"/>
</dbReference>
<evidence type="ECO:0000313" key="4">
    <source>
        <dbReference type="EMBL" id="MDL2402070.1"/>
    </source>
</evidence>
<evidence type="ECO:0000256" key="2">
    <source>
        <dbReference type="ARBA" id="ARBA00023163"/>
    </source>
</evidence>
<protein>
    <submittedName>
        <fullName evidence="4">Helix-turn-helix domain-containing protein</fullName>
    </submittedName>
</protein>
<feature type="domain" description="HTH araC/xylS-type" evidence="3">
    <location>
        <begin position="1"/>
        <end position="69"/>
    </location>
</feature>
<dbReference type="Gene3D" id="1.10.10.60">
    <property type="entry name" value="Homeodomain-like"/>
    <property type="match status" value="1"/>
</dbReference>
<keyword evidence="2" id="KW-0804">Transcription</keyword>
<dbReference type="RefSeq" id="WP_285871408.1">
    <property type="nucleotide sequence ID" value="NZ_JARFYM010000025.1"/>
</dbReference>
<dbReference type="PROSITE" id="PS01124">
    <property type="entry name" value="HTH_ARAC_FAMILY_2"/>
    <property type="match status" value="1"/>
</dbReference>
<dbReference type="SUPFAM" id="SSF46689">
    <property type="entry name" value="Homeodomain-like"/>
    <property type="match status" value="1"/>
</dbReference>
<sequence length="106" mass="11867">MKTCFTQIAGMPPIDYISRWRMLLGKDALTTSDLSMTEITQLIDFQSVSSFSTWFNCDAVTPPSAYCKEPPDLKARRQSNLFLGCPTANAGRPEPLQFPDQMLRAS</sequence>
<proteinExistence type="predicted"/>
<keyword evidence="1" id="KW-0805">Transcription regulation</keyword>
<organism evidence="4 5">
    <name type="scientific">Rhizobium mayense</name>
    <dbReference type="NCBI Taxonomy" id="1312184"/>
    <lineage>
        <taxon>Bacteria</taxon>
        <taxon>Pseudomonadati</taxon>
        <taxon>Pseudomonadota</taxon>
        <taxon>Alphaproteobacteria</taxon>
        <taxon>Hyphomicrobiales</taxon>
        <taxon>Rhizobiaceae</taxon>
        <taxon>Rhizobium/Agrobacterium group</taxon>
        <taxon>Rhizobium</taxon>
    </lineage>
</organism>